<evidence type="ECO:0000313" key="1">
    <source>
        <dbReference type="EMBL" id="KAI9909620.1"/>
    </source>
</evidence>
<dbReference type="Proteomes" id="UP001163321">
    <property type="component" value="Chromosome 7"/>
</dbReference>
<evidence type="ECO:0000313" key="2">
    <source>
        <dbReference type="Proteomes" id="UP001163321"/>
    </source>
</evidence>
<organism evidence="1 2">
    <name type="scientific">Peronosclerospora sorghi</name>
    <dbReference type="NCBI Taxonomy" id="230839"/>
    <lineage>
        <taxon>Eukaryota</taxon>
        <taxon>Sar</taxon>
        <taxon>Stramenopiles</taxon>
        <taxon>Oomycota</taxon>
        <taxon>Peronosporomycetes</taxon>
        <taxon>Peronosporales</taxon>
        <taxon>Peronosporaceae</taxon>
        <taxon>Peronosclerospora</taxon>
    </lineage>
</organism>
<dbReference type="EMBL" id="CM047586">
    <property type="protein sequence ID" value="KAI9909620.1"/>
    <property type="molecule type" value="Genomic_DNA"/>
</dbReference>
<gene>
    <name evidence="1" type="ORF">PsorP6_014988</name>
</gene>
<keyword evidence="2" id="KW-1185">Reference proteome</keyword>
<reference evidence="1 2" key="1">
    <citation type="journal article" date="2022" name="bioRxiv">
        <title>The genome of the oomycete Peronosclerospora sorghi, a cosmopolitan pathogen of maize and sorghum, is inflated with dispersed pseudogenes.</title>
        <authorList>
            <person name="Fletcher K."/>
            <person name="Martin F."/>
            <person name="Isakeit T."/>
            <person name="Cavanaugh K."/>
            <person name="Magill C."/>
            <person name="Michelmore R."/>
        </authorList>
    </citation>
    <scope>NUCLEOTIDE SEQUENCE [LARGE SCALE GENOMIC DNA]</scope>
    <source>
        <strain evidence="1">P6</strain>
    </source>
</reference>
<protein>
    <submittedName>
        <fullName evidence="1">Uncharacterized protein</fullName>
    </submittedName>
</protein>
<sequence length="125" mass="14164">MRDNEVRKLLDAIHVRVPTKNREEIIQIHKEFALLSNETAYSVNPKTSAQVRDEFVRNNYARMQQKAKAAALKRTESLGNETSAASGVLKQMRETFDKLRQDIADRKAGKRPLTPSTDTPSINTP</sequence>
<name>A0ACC0VUI2_9STRA</name>
<accession>A0ACC0VUI2</accession>
<comment type="caution">
    <text evidence="1">The sequence shown here is derived from an EMBL/GenBank/DDBJ whole genome shotgun (WGS) entry which is preliminary data.</text>
</comment>
<proteinExistence type="predicted"/>